<evidence type="ECO:0000313" key="4">
    <source>
        <dbReference type="EMBL" id="KAH7574196.1"/>
    </source>
</evidence>
<dbReference type="PANTHER" id="PTHR37252">
    <property type="entry name" value="POLYADENYLATE-BINDING PROTEIN-INTERACTING PROTEIN 6"/>
    <property type="match status" value="1"/>
</dbReference>
<dbReference type="InterPro" id="IPR041806">
    <property type="entry name" value="CID5/6/7_CUE"/>
</dbReference>
<dbReference type="InterPro" id="IPR038981">
    <property type="entry name" value="CID5/CID6"/>
</dbReference>
<dbReference type="PANTHER" id="PTHR37252:SF3">
    <property type="entry name" value="POLYADENYLATE-BINDING PROTEIN-INTERACTING PROTEIN 6"/>
    <property type="match status" value="1"/>
</dbReference>
<dbReference type="Proteomes" id="UP000827721">
    <property type="component" value="Unassembled WGS sequence"/>
</dbReference>
<dbReference type="PROSITE" id="PS51140">
    <property type="entry name" value="CUE"/>
    <property type="match status" value="1"/>
</dbReference>
<feature type="domain" description="CUE" evidence="3">
    <location>
        <begin position="124"/>
        <end position="167"/>
    </location>
</feature>
<feature type="chain" id="PRO_5046933983" description="CUE domain-containing protein" evidence="2">
    <location>
        <begin position="26"/>
        <end position="272"/>
    </location>
</feature>
<dbReference type="Gene3D" id="1.10.8.10">
    <property type="entry name" value="DNA helicase RuvA subunit, C-terminal domain"/>
    <property type="match status" value="1"/>
</dbReference>
<dbReference type="SUPFAM" id="SSF46934">
    <property type="entry name" value="UBA-like"/>
    <property type="match status" value="1"/>
</dbReference>
<evidence type="ECO:0000259" key="3">
    <source>
        <dbReference type="PROSITE" id="PS51140"/>
    </source>
</evidence>
<dbReference type="InterPro" id="IPR003892">
    <property type="entry name" value="CUE"/>
</dbReference>
<dbReference type="EMBL" id="JAFEMO010000003">
    <property type="protein sequence ID" value="KAH7574196.1"/>
    <property type="molecule type" value="Genomic_DNA"/>
</dbReference>
<proteinExistence type="predicted"/>
<name>A0ABQ8ICA6_9ROSI</name>
<feature type="region of interest" description="Disordered" evidence="1">
    <location>
        <begin position="96"/>
        <end position="120"/>
    </location>
</feature>
<keyword evidence="2" id="KW-0732">Signal</keyword>
<evidence type="ECO:0000313" key="5">
    <source>
        <dbReference type="Proteomes" id="UP000827721"/>
    </source>
</evidence>
<keyword evidence="5" id="KW-1185">Reference proteome</keyword>
<organism evidence="4 5">
    <name type="scientific">Xanthoceras sorbifolium</name>
    <dbReference type="NCBI Taxonomy" id="99658"/>
    <lineage>
        <taxon>Eukaryota</taxon>
        <taxon>Viridiplantae</taxon>
        <taxon>Streptophyta</taxon>
        <taxon>Embryophyta</taxon>
        <taxon>Tracheophyta</taxon>
        <taxon>Spermatophyta</taxon>
        <taxon>Magnoliopsida</taxon>
        <taxon>eudicotyledons</taxon>
        <taxon>Gunneridae</taxon>
        <taxon>Pentapetalae</taxon>
        <taxon>rosids</taxon>
        <taxon>malvids</taxon>
        <taxon>Sapindales</taxon>
        <taxon>Sapindaceae</taxon>
        <taxon>Xanthoceroideae</taxon>
        <taxon>Xanthoceras</taxon>
    </lineage>
</organism>
<accession>A0ABQ8ICA6</accession>
<evidence type="ECO:0000256" key="1">
    <source>
        <dbReference type="SAM" id="MobiDB-lite"/>
    </source>
</evidence>
<comment type="caution">
    <text evidence="4">The sequence shown here is derived from an EMBL/GenBank/DDBJ whole genome shotgun (WGS) entry which is preliminary data.</text>
</comment>
<sequence>MRTGTRSAFFFSFLVALILFLVTEAMKSGVSSLNPYAASYVPLSKREAYSRTEHTAKDFKSGNETVWYGHPVNVTQNQHQSKVSLNTVSQGAEKFPIPEAPSMKSHPVHGSYGSSSSKQTADEEFDMDMEYLQMSFPGLSDQSLTDVYLANKGDLEATIDMLTQLERKFELVISCLATCDIAQQRTKVAVMLLKLIFLNSADAPDLSVKQQVDVILCLQFDTESSENLPDTLDIGDVSESGASSECASLKLKNVVPEVSASSSASADPAVVS</sequence>
<reference evidence="4 5" key="1">
    <citation type="submission" date="2021-02" db="EMBL/GenBank/DDBJ databases">
        <title>Plant Genome Project.</title>
        <authorList>
            <person name="Zhang R.-G."/>
        </authorList>
    </citation>
    <scope>NUCLEOTIDE SEQUENCE [LARGE SCALE GENOMIC DNA]</scope>
    <source>
        <tissue evidence="4">Leaves</tissue>
    </source>
</reference>
<protein>
    <recommendedName>
        <fullName evidence="3">CUE domain-containing protein</fullName>
    </recommendedName>
</protein>
<dbReference type="Pfam" id="PF02845">
    <property type="entry name" value="CUE"/>
    <property type="match status" value="1"/>
</dbReference>
<dbReference type="CDD" id="cd14371">
    <property type="entry name" value="CUE_CID7_like"/>
    <property type="match status" value="1"/>
</dbReference>
<feature type="signal peptide" evidence="2">
    <location>
        <begin position="1"/>
        <end position="25"/>
    </location>
</feature>
<gene>
    <name evidence="4" type="ORF">JRO89_XS03G0264300</name>
</gene>
<evidence type="ECO:0000256" key="2">
    <source>
        <dbReference type="SAM" id="SignalP"/>
    </source>
</evidence>
<dbReference type="InterPro" id="IPR009060">
    <property type="entry name" value="UBA-like_sf"/>
</dbReference>